<dbReference type="AlphaFoldDB" id="A0AAV4U7Q3"/>
<reference evidence="10 11" key="1">
    <citation type="submission" date="2021-06" db="EMBL/GenBank/DDBJ databases">
        <title>Caerostris extrusa draft genome.</title>
        <authorList>
            <person name="Kono N."/>
            <person name="Arakawa K."/>
        </authorList>
    </citation>
    <scope>NUCLEOTIDE SEQUENCE [LARGE SCALE GENOMIC DNA]</scope>
</reference>
<keyword evidence="11" id="KW-1185">Reference proteome</keyword>
<feature type="region of interest" description="Disordered" evidence="8">
    <location>
        <begin position="251"/>
        <end position="297"/>
    </location>
</feature>
<feature type="domain" description="Guanylate cyclase" evidence="9">
    <location>
        <begin position="1"/>
        <end position="18"/>
    </location>
</feature>
<dbReference type="SUPFAM" id="SSF55073">
    <property type="entry name" value="Nucleotide cyclase"/>
    <property type="match status" value="1"/>
</dbReference>
<feature type="compositionally biased region" description="Low complexity" evidence="8">
    <location>
        <begin position="251"/>
        <end position="287"/>
    </location>
</feature>
<gene>
    <name evidence="10" type="primary">NPR2</name>
    <name evidence="10" type="ORF">CEXT_626301</name>
</gene>
<keyword evidence="4" id="KW-1133">Transmembrane helix</keyword>
<dbReference type="PANTHER" id="PTHR11920">
    <property type="entry name" value="GUANYLYL CYCLASE"/>
    <property type="match status" value="1"/>
</dbReference>
<evidence type="ECO:0000256" key="4">
    <source>
        <dbReference type="ARBA" id="ARBA00022989"/>
    </source>
</evidence>
<dbReference type="InterPro" id="IPR050401">
    <property type="entry name" value="Cyclic_nucleotide_synthase"/>
</dbReference>
<dbReference type="GO" id="GO:0007168">
    <property type="term" value="P:receptor guanylyl cyclase signaling pathway"/>
    <property type="evidence" value="ECO:0007669"/>
    <property type="project" value="TreeGrafter"/>
</dbReference>
<dbReference type="EMBL" id="BPLR01012408">
    <property type="protein sequence ID" value="GIY53801.1"/>
    <property type="molecule type" value="Genomic_DNA"/>
</dbReference>
<organism evidence="10 11">
    <name type="scientific">Caerostris extrusa</name>
    <name type="common">Bark spider</name>
    <name type="synonym">Caerostris bankana</name>
    <dbReference type="NCBI Taxonomy" id="172846"/>
    <lineage>
        <taxon>Eukaryota</taxon>
        <taxon>Metazoa</taxon>
        <taxon>Ecdysozoa</taxon>
        <taxon>Arthropoda</taxon>
        <taxon>Chelicerata</taxon>
        <taxon>Arachnida</taxon>
        <taxon>Araneae</taxon>
        <taxon>Araneomorphae</taxon>
        <taxon>Entelegynae</taxon>
        <taxon>Araneoidea</taxon>
        <taxon>Araneidae</taxon>
        <taxon>Caerostris</taxon>
    </lineage>
</organism>
<dbReference type="GO" id="GO:0005886">
    <property type="term" value="C:plasma membrane"/>
    <property type="evidence" value="ECO:0007669"/>
    <property type="project" value="TreeGrafter"/>
</dbReference>
<comment type="subcellular location">
    <subcellularLocation>
        <location evidence="1">Membrane</location>
    </subcellularLocation>
</comment>
<dbReference type="CDD" id="cd07302">
    <property type="entry name" value="CHD"/>
    <property type="match status" value="1"/>
</dbReference>
<evidence type="ECO:0000313" key="10">
    <source>
        <dbReference type="EMBL" id="GIY53801.1"/>
    </source>
</evidence>
<proteinExistence type="predicted"/>
<evidence type="ECO:0000313" key="11">
    <source>
        <dbReference type="Proteomes" id="UP001054945"/>
    </source>
</evidence>
<evidence type="ECO:0000256" key="8">
    <source>
        <dbReference type="SAM" id="MobiDB-lite"/>
    </source>
</evidence>
<accession>A0AAV4U7Q3</accession>
<keyword evidence="7" id="KW-0456">Lyase</keyword>
<dbReference type="InterPro" id="IPR001054">
    <property type="entry name" value="A/G_cyclase"/>
</dbReference>
<evidence type="ECO:0000256" key="6">
    <source>
        <dbReference type="ARBA" id="ARBA00023180"/>
    </source>
</evidence>
<evidence type="ECO:0000256" key="7">
    <source>
        <dbReference type="ARBA" id="ARBA00023239"/>
    </source>
</evidence>
<evidence type="ECO:0000256" key="5">
    <source>
        <dbReference type="ARBA" id="ARBA00023136"/>
    </source>
</evidence>
<comment type="caution">
    <text evidence="10">The sequence shown here is derived from an EMBL/GenBank/DDBJ whole genome shotgun (WGS) entry which is preliminary data.</text>
</comment>
<dbReference type="InterPro" id="IPR029787">
    <property type="entry name" value="Nucleotide_cyclase"/>
</dbReference>
<evidence type="ECO:0000256" key="2">
    <source>
        <dbReference type="ARBA" id="ARBA00022692"/>
    </source>
</evidence>
<dbReference type="GO" id="GO:0000166">
    <property type="term" value="F:nucleotide binding"/>
    <property type="evidence" value="ECO:0007669"/>
    <property type="project" value="UniProtKB-KW"/>
</dbReference>
<name>A0AAV4U7Q3_CAEEX</name>
<dbReference type="GO" id="GO:0004016">
    <property type="term" value="F:adenylate cyclase activity"/>
    <property type="evidence" value="ECO:0007669"/>
    <property type="project" value="TreeGrafter"/>
</dbReference>
<evidence type="ECO:0000256" key="1">
    <source>
        <dbReference type="ARBA" id="ARBA00004370"/>
    </source>
</evidence>
<dbReference type="PROSITE" id="PS50125">
    <property type="entry name" value="GUANYLATE_CYCLASE_2"/>
    <property type="match status" value="1"/>
</dbReference>
<keyword evidence="6" id="KW-0325">Glycoprotein</keyword>
<evidence type="ECO:0000256" key="3">
    <source>
        <dbReference type="ARBA" id="ARBA00022741"/>
    </source>
</evidence>
<dbReference type="GO" id="GO:0035556">
    <property type="term" value="P:intracellular signal transduction"/>
    <property type="evidence" value="ECO:0007669"/>
    <property type="project" value="InterPro"/>
</dbReference>
<dbReference type="GO" id="GO:0004383">
    <property type="term" value="F:guanylate cyclase activity"/>
    <property type="evidence" value="ECO:0007669"/>
    <property type="project" value="TreeGrafter"/>
</dbReference>
<keyword evidence="2" id="KW-0812">Transmembrane</keyword>
<evidence type="ECO:0000259" key="9">
    <source>
        <dbReference type="PROSITE" id="PS50125"/>
    </source>
</evidence>
<dbReference type="Pfam" id="PF00211">
    <property type="entry name" value="Guanylate_cyc"/>
    <property type="match status" value="1"/>
</dbReference>
<sequence>MPRYCLFGDTVNTASRMESTSEALKIHISEKTRAKLDLSEWDISDRGTITIKGKGEMKTYWLHGRLKPPLAFIPKKTPKLIEPDKTNFANSEALKMDLFLETHDTRSLYSPVTFEDVSRYSPIMSPTSSISNEILPLIDMEKDTTLRLPEPSVSPQISTGYREALTPDLGDEEDLSLVVNQGSSTTVGVQTSPPSHCPAVFMSTYNNPRHFLREESLLASHNVCFRRQMDISVFTTVTPVAANQWRTLHSAHAPSTPASPHPTASAAPTALSHPPSPAPARRTASRSFTWHQGFETPTKDPVRLTTRALWSKATVAFSSDSKQI</sequence>
<keyword evidence="3" id="KW-0547">Nucleotide-binding</keyword>
<dbReference type="PANTHER" id="PTHR11920:SF502">
    <property type="entry name" value="GUANYLATE CYCLASE"/>
    <property type="match status" value="1"/>
</dbReference>
<keyword evidence="10" id="KW-0675">Receptor</keyword>
<dbReference type="GO" id="GO:0001653">
    <property type="term" value="F:peptide receptor activity"/>
    <property type="evidence" value="ECO:0007669"/>
    <property type="project" value="TreeGrafter"/>
</dbReference>
<dbReference type="Gene3D" id="3.30.70.1230">
    <property type="entry name" value="Nucleotide cyclase"/>
    <property type="match status" value="1"/>
</dbReference>
<protein>
    <submittedName>
        <fullName evidence="10">Atrial natriuretic peptide receptor 2</fullName>
    </submittedName>
</protein>
<dbReference type="Proteomes" id="UP001054945">
    <property type="component" value="Unassembled WGS sequence"/>
</dbReference>
<keyword evidence="5" id="KW-0472">Membrane</keyword>